<evidence type="ECO:0000259" key="7">
    <source>
        <dbReference type="PROSITE" id="PS51366"/>
    </source>
</evidence>
<dbReference type="PROSITE" id="PS51366">
    <property type="entry name" value="MI"/>
    <property type="match status" value="2"/>
</dbReference>
<comment type="caution">
    <text evidence="8">The sequence shown here is derived from an EMBL/GenBank/DDBJ whole genome shotgun (WGS) entry which is preliminary data.</text>
</comment>
<name>A0AAE0KVD4_9CHLO</name>
<feature type="region of interest" description="Disordered" evidence="6">
    <location>
        <begin position="1"/>
        <end position="91"/>
    </location>
</feature>
<feature type="domain" description="MI" evidence="7">
    <location>
        <begin position="295"/>
        <end position="404"/>
    </location>
</feature>
<sequence length="404" mass="43976">MSMLTEDQRAQMAEAVADRTGSPPTHPNQPRKNSAGSRRPSSGGGGGGDALGPVEDFSVDQKGRPCSGERRRNKQRGKADGSGARGTWGPMIDVVEPTTILDSGDPNYDSNEEPVTFGAASGLWETKYTDAIVEYKEQVSTCVEEYFNSADVNEALDRLEELGSPLYQHFIIKRAVTKAMDRGHREMEMTARLISAMHGKIVTVEESVKGFHQLLAAVEDLTIDVPEAPTILGTFIARGVVDDVLPPSFVTSSETESNPSASAAIKHCQGLLGARHAAERILQIWGYAVGMTVEVAKSKLAALLEEFLVSNDVAEAQRCLHELNLPFFHHELVKKAVFVALEKNEADEHVVFLLETLGSNGEISQNQLTMGLQRSFDALPDLSLDVPDAESHMHQLIEKMKAAK</sequence>
<keyword evidence="9" id="KW-1185">Reference proteome</keyword>
<dbReference type="InterPro" id="IPR039778">
    <property type="entry name" value="PDCD4"/>
</dbReference>
<dbReference type="SUPFAM" id="SSF48371">
    <property type="entry name" value="ARM repeat"/>
    <property type="match status" value="2"/>
</dbReference>
<accession>A0AAE0KVD4</accession>
<comment type="subcellular location">
    <subcellularLocation>
        <location evidence="1">Cytoplasm</location>
    </subcellularLocation>
</comment>
<dbReference type="Pfam" id="PF02847">
    <property type="entry name" value="MA3"/>
    <property type="match status" value="2"/>
</dbReference>
<comment type="similarity">
    <text evidence="2">Belongs to the PDCD4 family.</text>
</comment>
<dbReference type="InterPro" id="IPR016024">
    <property type="entry name" value="ARM-type_fold"/>
</dbReference>
<dbReference type="GO" id="GO:0045892">
    <property type="term" value="P:negative regulation of DNA-templated transcription"/>
    <property type="evidence" value="ECO:0007669"/>
    <property type="project" value="InterPro"/>
</dbReference>
<evidence type="ECO:0000256" key="4">
    <source>
        <dbReference type="ARBA" id="ARBA00022737"/>
    </source>
</evidence>
<organism evidence="8 9">
    <name type="scientific">Cymbomonas tetramitiformis</name>
    <dbReference type="NCBI Taxonomy" id="36881"/>
    <lineage>
        <taxon>Eukaryota</taxon>
        <taxon>Viridiplantae</taxon>
        <taxon>Chlorophyta</taxon>
        <taxon>Pyramimonadophyceae</taxon>
        <taxon>Pyramimonadales</taxon>
        <taxon>Pyramimonadaceae</taxon>
        <taxon>Cymbomonas</taxon>
    </lineage>
</organism>
<dbReference type="PANTHER" id="PTHR12626:SF0">
    <property type="entry name" value="PROGRAMMED CELL DEATH PROTEIN 4"/>
    <property type="match status" value="1"/>
</dbReference>
<evidence type="ECO:0000256" key="2">
    <source>
        <dbReference type="ARBA" id="ARBA00005497"/>
    </source>
</evidence>
<dbReference type="Gene3D" id="1.25.40.180">
    <property type="match status" value="2"/>
</dbReference>
<dbReference type="SMART" id="SM00544">
    <property type="entry name" value="MA3"/>
    <property type="match status" value="2"/>
</dbReference>
<evidence type="ECO:0000256" key="6">
    <source>
        <dbReference type="SAM" id="MobiDB-lite"/>
    </source>
</evidence>
<keyword evidence="3" id="KW-0963">Cytoplasm</keyword>
<dbReference type="InterPro" id="IPR003891">
    <property type="entry name" value="Initiation_fac_eIF4g_MI"/>
</dbReference>
<protein>
    <recommendedName>
        <fullName evidence="7">MI domain-containing protein</fullName>
    </recommendedName>
</protein>
<dbReference type="AlphaFoldDB" id="A0AAE0KVD4"/>
<dbReference type="EMBL" id="LGRX02016422">
    <property type="protein sequence ID" value="KAK3262158.1"/>
    <property type="molecule type" value="Genomic_DNA"/>
</dbReference>
<dbReference type="Proteomes" id="UP001190700">
    <property type="component" value="Unassembled WGS sequence"/>
</dbReference>
<evidence type="ECO:0000256" key="5">
    <source>
        <dbReference type="ARBA" id="ARBA00023242"/>
    </source>
</evidence>
<dbReference type="PANTHER" id="PTHR12626">
    <property type="entry name" value="PROGRAMMED CELL DEATH 4"/>
    <property type="match status" value="1"/>
</dbReference>
<proteinExistence type="inferred from homology"/>
<keyword evidence="5" id="KW-0539">Nucleus</keyword>
<dbReference type="GO" id="GO:0005737">
    <property type="term" value="C:cytoplasm"/>
    <property type="evidence" value="ECO:0007669"/>
    <property type="project" value="UniProtKB-SubCell"/>
</dbReference>
<evidence type="ECO:0000256" key="3">
    <source>
        <dbReference type="ARBA" id="ARBA00022490"/>
    </source>
</evidence>
<evidence type="ECO:0000313" key="8">
    <source>
        <dbReference type="EMBL" id="KAK3262158.1"/>
    </source>
</evidence>
<evidence type="ECO:0000256" key="1">
    <source>
        <dbReference type="ARBA" id="ARBA00004496"/>
    </source>
</evidence>
<keyword evidence="4" id="KW-0677">Repeat</keyword>
<feature type="compositionally biased region" description="Basic and acidic residues" evidence="6">
    <location>
        <begin position="59"/>
        <end position="70"/>
    </location>
</feature>
<feature type="domain" description="MI" evidence="7">
    <location>
        <begin position="134"/>
        <end position="255"/>
    </location>
</feature>
<reference evidence="8 9" key="1">
    <citation type="journal article" date="2015" name="Genome Biol. Evol.">
        <title>Comparative Genomics of a Bacterivorous Green Alga Reveals Evolutionary Causalities and Consequences of Phago-Mixotrophic Mode of Nutrition.</title>
        <authorList>
            <person name="Burns J.A."/>
            <person name="Paasch A."/>
            <person name="Narechania A."/>
            <person name="Kim E."/>
        </authorList>
    </citation>
    <scope>NUCLEOTIDE SEQUENCE [LARGE SCALE GENOMIC DNA]</scope>
    <source>
        <strain evidence="8 9">PLY_AMNH</strain>
    </source>
</reference>
<evidence type="ECO:0000313" key="9">
    <source>
        <dbReference type="Proteomes" id="UP001190700"/>
    </source>
</evidence>
<gene>
    <name evidence="8" type="ORF">CYMTET_28970</name>
</gene>